<feature type="non-terminal residue" evidence="2">
    <location>
        <position position="1"/>
    </location>
</feature>
<sequence>VLAALVFMAIVIPVVLQGISIANRAGVGAERKEIAVQLAANMLNQLSISNLWQTAQASGTFEQDYPGYAWSMQQQAWPDGDMQQLTLEVTYPLQGRIFAVELSTLVDDSVQ</sequence>
<evidence type="ECO:0000259" key="1">
    <source>
        <dbReference type="Pfam" id="PF02501"/>
    </source>
</evidence>
<dbReference type="EMBL" id="UINC01022900">
    <property type="protein sequence ID" value="SVA93478.1"/>
    <property type="molecule type" value="Genomic_DNA"/>
</dbReference>
<proteinExistence type="predicted"/>
<dbReference type="Gene3D" id="3.30.1300.30">
    <property type="entry name" value="GSPII I/J protein-like"/>
    <property type="match status" value="1"/>
</dbReference>
<dbReference type="InterPro" id="IPR003413">
    <property type="entry name" value="T2SS_GspI_C"/>
</dbReference>
<dbReference type="AlphaFoldDB" id="A0A381ZW08"/>
<protein>
    <recommendedName>
        <fullName evidence="1">Type II secretion system protein GspI C-terminal domain-containing protein</fullName>
    </recommendedName>
</protein>
<feature type="domain" description="Type II secretion system protein GspI C-terminal" evidence="1">
    <location>
        <begin position="31"/>
        <end position="106"/>
    </location>
</feature>
<dbReference type="GO" id="GO:0015627">
    <property type="term" value="C:type II protein secretion system complex"/>
    <property type="evidence" value="ECO:0007669"/>
    <property type="project" value="InterPro"/>
</dbReference>
<reference evidence="2" key="1">
    <citation type="submission" date="2018-05" db="EMBL/GenBank/DDBJ databases">
        <authorList>
            <person name="Lanie J.A."/>
            <person name="Ng W.-L."/>
            <person name="Kazmierczak K.M."/>
            <person name="Andrzejewski T.M."/>
            <person name="Davidsen T.M."/>
            <person name="Wayne K.J."/>
            <person name="Tettelin H."/>
            <person name="Glass J.I."/>
            <person name="Rusch D."/>
            <person name="Podicherti R."/>
            <person name="Tsui H.-C.T."/>
            <person name="Winkler M.E."/>
        </authorList>
    </citation>
    <scope>NUCLEOTIDE SEQUENCE</scope>
</reference>
<name>A0A381ZW08_9ZZZZ</name>
<dbReference type="InterPro" id="IPR045584">
    <property type="entry name" value="Pilin-like"/>
</dbReference>
<dbReference type="Pfam" id="PF02501">
    <property type="entry name" value="T2SSI"/>
    <property type="match status" value="1"/>
</dbReference>
<dbReference type="GO" id="GO:0015628">
    <property type="term" value="P:protein secretion by the type II secretion system"/>
    <property type="evidence" value="ECO:0007669"/>
    <property type="project" value="InterPro"/>
</dbReference>
<accession>A0A381ZW08</accession>
<dbReference type="SUPFAM" id="SSF54523">
    <property type="entry name" value="Pili subunits"/>
    <property type="match status" value="1"/>
</dbReference>
<evidence type="ECO:0000313" key="2">
    <source>
        <dbReference type="EMBL" id="SVA93478.1"/>
    </source>
</evidence>
<gene>
    <name evidence="2" type="ORF">METZ01_LOCUS146332</name>
</gene>
<organism evidence="2">
    <name type="scientific">marine metagenome</name>
    <dbReference type="NCBI Taxonomy" id="408172"/>
    <lineage>
        <taxon>unclassified sequences</taxon>
        <taxon>metagenomes</taxon>
        <taxon>ecological metagenomes</taxon>
    </lineage>
</organism>